<keyword evidence="7" id="KW-0732">Signal</keyword>
<keyword evidence="5" id="KW-0472">Membrane</keyword>
<feature type="chain" id="PRO_5046783699" evidence="7">
    <location>
        <begin position="27"/>
        <end position="1050"/>
    </location>
</feature>
<dbReference type="SUPFAM" id="SSF49452">
    <property type="entry name" value="Starch-binding domain-like"/>
    <property type="match status" value="1"/>
</dbReference>
<keyword evidence="11" id="KW-1185">Reference proteome</keyword>
<dbReference type="PANTHER" id="PTHR30069:SF46">
    <property type="entry name" value="OAR PROTEIN"/>
    <property type="match status" value="1"/>
</dbReference>
<dbReference type="InterPro" id="IPR013784">
    <property type="entry name" value="Carb-bd-like_fold"/>
</dbReference>
<feature type="domain" description="TonB-dependent transporter Oar-like beta-barrel" evidence="9">
    <location>
        <begin position="355"/>
        <end position="871"/>
    </location>
</feature>
<keyword evidence="2" id="KW-0813">Transport</keyword>
<evidence type="ECO:0000259" key="9">
    <source>
        <dbReference type="Pfam" id="PF25183"/>
    </source>
</evidence>
<feature type="signal peptide" evidence="7">
    <location>
        <begin position="1"/>
        <end position="26"/>
    </location>
</feature>
<evidence type="ECO:0000313" key="11">
    <source>
        <dbReference type="Proteomes" id="UP001234343"/>
    </source>
</evidence>
<dbReference type="EMBL" id="JAUCBP010000011">
    <property type="protein sequence ID" value="MDM7861493.1"/>
    <property type="molecule type" value="Genomic_DNA"/>
</dbReference>
<protein>
    <submittedName>
        <fullName evidence="10">TonB-dependent receptor</fullName>
    </submittedName>
</protein>
<evidence type="ECO:0000256" key="4">
    <source>
        <dbReference type="ARBA" id="ARBA00022692"/>
    </source>
</evidence>
<evidence type="ECO:0000256" key="1">
    <source>
        <dbReference type="ARBA" id="ARBA00004571"/>
    </source>
</evidence>
<evidence type="ECO:0000256" key="5">
    <source>
        <dbReference type="ARBA" id="ARBA00023136"/>
    </source>
</evidence>
<dbReference type="Pfam" id="PF07715">
    <property type="entry name" value="Plug"/>
    <property type="match status" value="1"/>
</dbReference>
<keyword evidence="3" id="KW-1134">Transmembrane beta strand</keyword>
<dbReference type="PANTHER" id="PTHR30069">
    <property type="entry name" value="TONB-DEPENDENT OUTER MEMBRANE RECEPTOR"/>
    <property type="match status" value="1"/>
</dbReference>
<dbReference type="Proteomes" id="UP001234343">
    <property type="component" value="Unassembled WGS sequence"/>
</dbReference>
<dbReference type="Pfam" id="PF25183">
    <property type="entry name" value="OMP_b-brl_4"/>
    <property type="match status" value="2"/>
</dbReference>
<dbReference type="InterPro" id="IPR036942">
    <property type="entry name" value="Beta-barrel_TonB_sf"/>
</dbReference>
<dbReference type="Gene3D" id="2.60.40.1120">
    <property type="entry name" value="Carboxypeptidase-like, regulatory domain"/>
    <property type="match status" value="1"/>
</dbReference>
<evidence type="ECO:0000256" key="7">
    <source>
        <dbReference type="SAM" id="SignalP"/>
    </source>
</evidence>
<organism evidence="10 11">
    <name type="scientific">Alteromonas arenosi</name>
    <dbReference type="NCBI Taxonomy" id="3055817"/>
    <lineage>
        <taxon>Bacteria</taxon>
        <taxon>Pseudomonadati</taxon>
        <taxon>Pseudomonadota</taxon>
        <taxon>Gammaproteobacteria</taxon>
        <taxon>Alteromonadales</taxon>
        <taxon>Alteromonadaceae</taxon>
        <taxon>Alteromonas/Salinimonas group</taxon>
        <taxon>Alteromonas</taxon>
    </lineage>
</organism>
<dbReference type="InterPro" id="IPR039426">
    <property type="entry name" value="TonB-dep_rcpt-like"/>
</dbReference>
<keyword evidence="10" id="KW-0675">Receptor</keyword>
<evidence type="ECO:0000256" key="3">
    <source>
        <dbReference type="ARBA" id="ARBA00022452"/>
    </source>
</evidence>
<dbReference type="Gene3D" id="2.170.130.10">
    <property type="entry name" value="TonB-dependent receptor, plug domain"/>
    <property type="match status" value="1"/>
</dbReference>
<comment type="subcellular location">
    <subcellularLocation>
        <location evidence="1">Cell outer membrane</location>
        <topology evidence="1">Multi-pass membrane protein</topology>
    </subcellularLocation>
</comment>
<dbReference type="InterPro" id="IPR012910">
    <property type="entry name" value="Plug_dom"/>
</dbReference>
<dbReference type="InterPro" id="IPR037066">
    <property type="entry name" value="Plug_dom_sf"/>
</dbReference>
<keyword evidence="4" id="KW-0812">Transmembrane</keyword>
<name>A0ABT7SZ75_9ALTE</name>
<proteinExistence type="predicted"/>
<evidence type="ECO:0000256" key="2">
    <source>
        <dbReference type="ARBA" id="ARBA00022448"/>
    </source>
</evidence>
<gene>
    <name evidence="10" type="ORF">QTP81_12900</name>
</gene>
<comment type="caution">
    <text evidence="10">The sequence shown here is derived from an EMBL/GenBank/DDBJ whole genome shotgun (WGS) entry which is preliminary data.</text>
</comment>
<dbReference type="SUPFAM" id="SSF56935">
    <property type="entry name" value="Porins"/>
    <property type="match status" value="1"/>
</dbReference>
<feature type="domain" description="TonB-dependent transporter Oar-like beta-barrel" evidence="9">
    <location>
        <begin position="243"/>
        <end position="305"/>
    </location>
</feature>
<dbReference type="Gene3D" id="2.40.170.20">
    <property type="entry name" value="TonB-dependent receptor, beta-barrel domain"/>
    <property type="match status" value="1"/>
</dbReference>
<keyword evidence="6" id="KW-0998">Cell outer membrane</keyword>
<evidence type="ECO:0000256" key="6">
    <source>
        <dbReference type="ARBA" id="ARBA00023237"/>
    </source>
</evidence>
<evidence type="ECO:0000259" key="8">
    <source>
        <dbReference type="Pfam" id="PF07715"/>
    </source>
</evidence>
<sequence>MLLKSKLNRVAVAVALSVGLSTAAMAQDTSSTIRGSVATQAGQMVAGATVTLTDTRTGAVRTFVTNAEGNFSVRGLRVGGPYTLTVVDSQGSRTIEDIYVNLGEPASVAISLEPSSNVERIVVTGTAGGVVTEALGPSSNFNFEDLQYQPSIARDIKDVIQNDPRITIDPSNSDAIQCGGVNNRSNSITVDGISQNDNFGLNNNGYPTERLPFPFDAIDQVDVQLAPFDVTYGGFTGCNVNAVVRSGTNEISGSVWIDYTNDAMQGDSIEGNKFDVPDFDEKRYGFTVGAPIIKDKLFIFAAYETHEPTELFEDGPEGAGFAEPIDGLTVGILDDIRSIALNTYGYQAGDIITAADEEEEKVLIKLDWEIMDGQRASLTYQNTDGNTISSTGASSRSYAFNDRYYRRANELTSYSLQLFSDWTDNFSTELRVGVQEVKNGQTPFTSDSDFGDVTIRDVVDGVDVFLGADQFRQANKLEYDTNTFRFAGTYFAGDHEITGGIEYGSVDVFNLFVPGSQGRFEFDSLEDFRNGIASRIRYAIPGSLDANDGAAAFTFENTTLFLQDRWLATDDLTVTFGLRYDEWTSDDIPTANPSFQTRYGFTNAVAPDMSLLQPRLGFNLVVDDSTFVYGGLGLFAGGNPNVWLSNNYSNNGVTILASDVRSGDALIAANTPGFLFNLPQASIDGLTGGDGAVNALDADFDVPSIWKMNLGVQHELANGILTGVDAIFSRQQDSAKTVALNSVRVGRAADGRPIYQNVDLLDADCVADPTSASCSERSTTDYFLTNADDDGDSLVLSAWARKSYDNGFRWGAAYAYMDAEEGSPMNSSTASSNYGNLSTADYNNPEVATSNYEVKHRFTLNLGYTTQIFDGLDTRFNLFAQRVKGKPYSFTFDWDPGFGDERPFEDRSLLYVPLEDDPIVAYADGFDLDEFNAFIRTAGLEGSRGTIVDRNAQNSDWWSRVDLRVSQEIPGFMDDHSGEIYFAIRNIGNLINDQWGVYRQVNFEYNNPVVDARLQDDGTYLFTNFDGDRGQTVNADASTWSMRVGIKYRF</sequence>
<feature type="domain" description="TonB-dependent receptor plug" evidence="8">
    <location>
        <begin position="136"/>
        <end position="234"/>
    </location>
</feature>
<dbReference type="Pfam" id="PF13620">
    <property type="entry name" value="CarboxypepD_reg"/>
    <property type="match status" value="1"/>
</dbReference>
<accession>A0ABT7SZ75</accession>
<dbReference type="InterPro" id="IPR057601">
    <property type="entry name" value="Oar-like_b-barrel"/>
</dbReference>
<reference evidence="10 11" key="1">
    <citation type="submission" date="2023-06" db="EMBL/GenBank/DDBJ databases">
        <title>Alteromonas sp. ASW11-36 isolated from intertidal sand.</title>
        <authorList>
            <person name="Li Y."/>
        </authorList>
    </citation>
    <scope>NUCLEOTIDE SEQUENCE [LARGE SCALE GENOMIC DNA]</scope>
    <source>
        <strain evidence="10 11">ASW11-36</strain>
    </source>
</reference>
<dbReference type="RefSeq" id="WP_289366051.1">
    <property type="nucleotide sequence ID" value="NZ_JAUCBP010000011.1"/>
</dbReference>
<evidence type="ECO:0000313" key="10">
    <source>
        <dbReference type="EMBL" id="MDM7861493.1"/>
    </source>
</evidence>